<feature type="transmembrane region" description="Helical" evidence="1">
    <location>
        <begin position="12"/>
        <end position="32"/>
    </location>
</feature>
<dbReference type="EMBL" id="JAUSUZ010000001">
    <property type="protein sequence ID" value="MDQ0363381.1"/>
    <property type="molecule type" value="Genomic_DNA"/>
</dbReference>
<feature type="transmembrane region" description="Helical" evidence="1">
    <location>
        <begin position="44"/>
        <end position="62"/>
    </location>
</feature>
<name>A0AAE3VT62_9ACTN</name>
<evidence type="ECO:0000256" key="1">
    <source>
        <dbReference type="SAM" id="Phobius"/>
    </source>
</evidence>
<keyword evidence="1" id="KW-1133">Transmembrane helix</keyword>
<protein>
    <submittedName>
        <fullName evidence="2">Uncharacterized protein</fullName>
    </submittedName>
</protein>
<organism evidence="2 3">
    <name type="scientific">Catenuloplanes indicus</name>
    <dbReference type="NCBI Taxonomy" id="137267"/>
    <lineage>
        <taxon>Bacteria</taxon>
        <taxon>Bacillati</taxon>
        <taxon>Actinomycetota</taxon>
        <taxon>Actinomycetes</taxon>
        <taxon>Micromonosporales</taxon>
        <taxon>Micromonosporaceae</taxon>
        <taxon>Catenuloplanes</taxon>
    </lineage>
</organism>
<dbReference type="Proteomes" id="UP001240236">
    <property type="component" value="Unassembled WGS sequence"/>
</dbReference>
<keyword evidence="3" id="KW-1185">Reference proteome</keyword>
<gene>
    <name evidence="2" type="ORF">J2S42_000050</name>
</gene>
<accession>A0AAE3VT62</accession>
<evidence type="ECO:0000313" key="2">
    <source>
        <dbReference type="EMBL" id="MDQ0363381.1"/>
    </source>
</evidence>
<sequence>MQQRLPGSVLRGLAVVAVTTFAAGVLLEWLALDFLQGHPYFVNLLSGATGFSTTALIAATLFNRAAASERAQERKDAVVLAARKWRREIHAATALLAAPERSANRMLHSSALPHPPLHAVHCHGLKEVLHMRWDGLDFMDEHTLPAELPFIDADGEERFLAHLRALIDDHIPALMRALQVSDDPVLNAFVDRTRAAVLDGRSFDAAVELREFVDLLQRHPHHAAYVRSMNQRGGLSNRWHDLRNRWQWRQHRW</sequence>
<keyword evidence="1" id="KW-0472">Membrane</keyword>
<evidence type="ECO:0000313" key="3">
    <source>
        <dbReference type="Proteomes" id="UP001240236"/>
    </source>
</evidence>
<dbReference type="AlphaFoldDB" id="A0AAE3VT62"/>
<dbReference type="RefSeq" id="WP_307233967.1">
    <property type="nucleotide sequence ID" value="NZ_JAUSUZ010000001.1"/>
</dbReference>
<keyword evidence="1" id="KW-0812">Transmembrane</keyword>
<proteinExistence type="predicted"/>
<comment type="caution">
    <text evidence="2">The sequence shown here is derived from an EMBL/GenBank/DDBJ whole genome shotgun (WGS) entry which is preliminary data.</text>
</comment>
<reference evidence="2 3" key="1">
    <citation type="submission" date="2023-07" db="EMBL/GenBank/DDBJ databases">
        <title>Sequencing the genomes of 1000 actinobacteria strains.</title>
        <authorList>
            <person name="Klenk H.-P."/>
        </authorList>
    </citation>
    <scope>NUCLEOTIDE SEQUENCE [LARGE SCALE GENOMIC DNA]</scope>
    <source>
        <strain evidence="2 3">DSM 44709</strain>
    </source>
</reference>